<dbReference type="InterPro" id="IPR035992">
    <property type="entry name" value="Ricin_B-like_lectins"/>
</dbReference>
<dbReference type="PROSITE" id="PS50231">
    <property type="entry name" value="RICIN_B_LECTIN"/>
    <property type="match status" value="1"/>
</dbReference>
<reference evidence="1" key="1">
    <citation type="submission" date="2014-11" db="EMBL/GenBank/DDBJ databases">
        <authorList>
            <person name="Otto D Thomas"/>
            <person name="Naeem Raeece"/>
        </authorList>
    </citation>
    <scope>NUCLEOTIDE SEQUENCE</scope>
</reference>
<dbReference type="AlphaFoldDB" id="A0A0G4F110"/>
<gene>
    <name evidence="1" type="ORF">Cvel_14439</name>
</gene>
<dbReference type="PhylomeDB" id="A0A0G4F110"/>
<dbReference type="VEuPathDB" id="CryptoDB:Cvel_14439"/>
<organism evidence="1">
    <name type="scientific">Chromera velia CCMP2878</name>
    <dbReference type="NCBI Taxonomy" id="1169474"/>
    <lineage>
        <taxon>Eukaryota</taxon>
        <taxon>Sar</taxon>
        <taxon>Alveolata</taxon>
        <taxon>Colpodellida</taxon>
        <taxon>Chromeraceae</taxon>
        <taxon>Chromera</taxon>
    </lineage>
</organism>
<dbReference type="SUPFAM" id="SSF50370">
    <property type="entry name" value="Ricin B-like lectins"/>
    <property type="match status" value="1"/>
</dbReference>
<dbReference type="EMBL" id="CDMZ01000030">
    <property type="protein sequence ID" value="CEM04894.1"/>
    <property type="molecule type" value="Genomic_DNA"/>
</dbReference>
<protein>
    <submittedName>
        <fullName evidence="1">Uncharacterized protein</fullName>
    </submittedName>
</protein>
<evidence type="ECO:0000313" key="1">
    <source>
        <dbReference type="EMBL" id="CEM04894.1"/>
    </source>
</evidence>
<dbReference type="Gene3D" id="2.80.10.50">
    <property type="match status" value="1"/>
</dbReference>
<accession>A0A0G4F110</accession>
<sequence>MCLQVEGGNVASGTPVELEPCNDAIASGDGRELFKFNTHSQIVAQAGNGTLCVAAKELASGGYDILLQPCASALETKGPRNVTLKKTAIVSKEISSLALGSDPDVMVSFCVPYAVRISRPKGSLTCLVLRTFLPVTLQLDGSSLTKWSSKEFEEGETLEGSITVDLGIPLDVSERPNPLCLAFGTTFLNRRSKIPPSMLSQLSSLEIIDMGDVDAVTLIYDSDRPDPFYCEQITIRAGRSRDKSRIRVGAGFYFERAVSSS</sequence>
<name>A0A0G4F110_9ALVE</name>
<proteinExistence type="predicted"/>